<dbReference type="Proteomes" id="UP000315115">
    <property type="component" value="Chromosome 2"/>
</dbReference>
<dbReference type="AlphaFoldDB" id="A0A510IA83"/>
<reference evidence="2" key="1">
    <citation type="submission" date="2019-07" db="EMBL/GenBank/DDBJ databases">
        <title>Complete Genome Sequences of Vibrion rotiferianus strain AM7.</title>
        <authorList>
            <person name="Miyazaki K."/>
            <person name="Wiseschart A."/>
            <person name="Pootanakit K."/>
            <person name="Ishimori K."/>
            <person name="Kitahara K."/>
        </authorList>
    </citation>
    <scope>NUCLEOTIDE SEQUENCE [LARGE SCALE GENOMIC DNA]</scope>
    <source>
        <strain evidence="2">AM7</strain>
    </source>
</reference>
<gene>
    <name evidence="1" type="ORF">VroAM7_33160</name>
</gene>
<proteinExistence type="predicted"/>
<evidence type="ECO:0000313" key="1">
    <source>
        <dbReference type="EMBL" id="BBL90663.1"/>
    </source>
</evidence>
<dbReference type="EMBL" id="AP019799">
    <property type="protein sequence ID" value="BBL90663.1"/>
    <property type="molecule type" value="Genomic_DNA"/>
</dbReference>
<protein>
    <submittedName>
        <fullName evidence="1">Uncharacterized protein</fullName>
    </submittedName>
</protein>
<organism evidence="1 2">
    <name type="scientific">Vibrio rotiferianus</name>
    <dbReference type="NCBI Taxonomy" id="190895"/>
    <lineage>
        <taxon>Bacteria</taxon>
        <taxon>Pseudomonadati</taxon>
        <taxon>Pseudomonadota</taxon>
        <taxon>Gammaproteobacteria</taxon>
        <taxon>Vibrionales</taxon>
        <taxon>Vibrionaceae</taxon>
        <taxon>Vibrio</taxon>
    </lineage>
</organism>
<sequence length="96" mass="10600">MINLINTKTNQTLKIFEAKVITDLGVMAKGLTESGFQDAVSLGMKHFVSTIDGILQEGLLLASVSRVSDKELIEYMTSNGDDWDRHEVDNIVQFPG</sequence>
<dbReference type="RefSeq" id="WP_143693472.1">
    <property type="nucleotide sequence ID" value="NZ_AP019799.1"/>
</dbReference>
<evidence type="ECO:0000313" key="2">
    <source>
        <dbReference type="Proteomes" id="UP000315115"/>
    </source>
</evidence>
<name>A0A510IA83_9VIBR</name>
<accession>A0A510IA83</accession>